<keyword evidence="1" id="KW-0328">Glycosyltransferase</keyword>
<accession>A0A261G1T0</accession>
<dbReference type="EMBL" id="MWWY01000013">
    <property type="protein sequence ID" value="OZG65394.1"/>
    <property type="molecule type" value="Genomic_DNA"/>
</dbReference>
<dbReference type="OrthoDB" id="9815339at2"/>
<evidence type="ECO:0000313" key="5">
    <source>
        <dbReference type="Proteomes" id="UP000216074"/>
    </source>
</evidence>
<proteinExistence type="predicted"/>
<dbReference type="InterPro" id="IPR001173">
    <property type="entry name" value="Glyco_trans_2-like"/>
</dbReference>
<keyword evidence="2 4" id="KW-0808">Transferase</keyword>
<keyword evidence="5" id="KW-1185">Reference proteome</keyword>
<gene>
    <name evidence="4" type="ORF">BHAP_0672</name>
</gene>
<dbReference type="RefSeq" id="WP_094729330.1">
    <property type="nucleotide sequence ID" value="NZ_MWWY01000013.1"/>
</dbReference>
<name>A0A261G1T0_9BIFI</name>
<dbReference type="AlphaFoldDB" id="A0A261G1T0"/>
<evidence type="ECO:0000256" key="2">
    <source>
        <dbReference type="ARBA" id="ARBA00022679"/>
    </source>
</evidence>
<evidence type="ECO:0000259" key="3">
    <source>
        <dbReference type="Pfam" id="PF00535"/>
    </source>
</evidence>
<dbReference type="Pfam" id="PF00535">
    <property type="entry name" value="Glycos_transf_2"/>
    <property type="match status" value="1"/>
</dbReference>
<feature type="domain" description="Glycosyltransferase 2-like" evidence="3">
    <location>
        <begin position="7"/>
        <end position="128"/>
    </location>
</feature>
<dbReference type="Gene3D" id="3.90.550.10">
    <property type="entry name" value="Spore Coat Polysaccharide Biosynthesis Protein SpsA, Chain A"/>
    <property type="match status" value="1"/>
</dbReference>
<reference evidence="4 5" key="1">
    <citation type="journal article" date="2017" name="BMC Genomics">
        <title>Comparative genomic and phylogenomic analyses of the Bifidobacteriaceae family.</title>
        <authorList>
            <person name="Lugli G.A."/>
            <person name="Milani C."/>
            <person name="Turroni F."/>
            <person name="Duranti S."/>
            <person name="Mancabelli L."/>
            <person name="Mangifesta M."/>
            <person name="Ferrario C."/>
            <person name="Modesto M."/>
            <person name="Mattarelli P."/>
            <person name="Jiri K."/>
            <person name="van Sinderen D."/>
            <person name="Ventura M."/>
        </authorList>
    </citation>
    <scope>NUCLEOTIDE SEQUENCE [LARGE SCALE GENOMIC DNA]</scope>
    <source>
        <strain evidence="4 5">DSM 100202</strain>
    </source>
</reference>
<dbReference type="PANTHER" id="PTHR22916:SF51">
    <property type="entry name" value="GLYCOSYLTRANSFERASE EPSH-RELATED"/>
    <property type="match status" value="1"/>
</dbReference>
<dbReference type="Proteomes" id="UP000216074">
    <property type="component" value="Unassembled WGS sequence"/>
</dbReference>
<protein>
    <submittedName>
        <fullName evidence="4">Glycosyl transferase family 2</fullName>
    </submittedName>
</protein>
<dbReference type="GO" id="GO:0016757">
    <property type="term" value="F:glycosyltransferase activity"/>
    <property type="evidence" value="ECO:0007669"/>
    <property type="project" value="UniProtKB-KW"/>
</dbReference>
<evidence type="ECO:0000313" key="4">
    <source>
        <dbReference type="EMBL" id="OZG65394.1"/>
    </source>
</evidence>
<dbReference type="CDD" id="cd00761">
    <property type="entry name" value="Glyco_tranf_GTA_type"/>
    <property type="match status" value="1"/>
</dbReference>
<dbReference type="SUPFAM" id="SSF53448">
    <property type="entry name" value="Nucleotide-diphospho-sugar transferases"/>
    <property type="match status" value="1"/>
</dbReference>
<organism evidence="4 5">
    <name type="scientific">Bifidobacterium hapali</name>
    <dbReference type="NCBI Taxonomy" id="1630172"/>
    <lineage>
        <taxon>Bacteria</taxon>
        <taxon>Bacillati</taxon>
        <taxon>Actinomycetota</taxon>
        <taxon>Actinomycetes</taxon>
        <taxon>Bifidobacteriales</taxon>
        <taxon>Bifidobacteriaceae</taxon>
        <taxon>Bifidobacterium</taxon>
    </lineage>
</organism>
<sequence>MNNYLVSFIVPVFNGEDFITSLVDNLESQIFKNFEILLMDDASIDNSGKICCDLEKKYDNVKYFKLEHSGIASVRNQGIQHSQGKYITFIDQDDSLSPKSLSSTVPILMANDIDALFFNFDEKYPYKSVIKFNNFPREGIVSASTAMNYFFSERFYGFVWTGIFKKSFIIENKITFNTCFHSIDDIDFVLSVLLKAKYIYFYPKVFYHWTQRVSSESHTNHIDPASDILVFCNRLDELCFLNEKDKSQAYGFFLKQVLMYYGFLYHFNRSSEYQLLSSLRNVALNLIKNINIFDLSFSFGIKVKFILFKMNLLNIAYLFKRS</sequence>
<dbReference type="PANTHER" id="PTHR22916">
    <property type="entry name" value="GLYCOSYLTRANSFERASE"/>
    <property type="match status" value="1"/>
</dbReference>
<comment type="caution">
    <text evidence="4">The sequence shown here is derived from an EMBL/GenBank/DDBJ whole genome shotgun (WGS) entry which is preliminary data.</text>
</comment>
<evidence type="ECO:0000256" key="1">
    <source>
        <dbReference type="ARBA" id="ARBA00022676"/>
    </source>
</evidence>
<dbReference type="InterPro" id="IPR029044">
    <property type="entry name" value="Nucleotide-diphossugar_trans"/>
</dbReference>